<feature type="transmembrane region" description="Helical" evidence="5">
    <location>
        <begin position="358"/>
        <end position="376"/>
    </location>
</feature>
<dbReference type="Pfam" id="PF13520">
    <property type="entry name" value="AA_permease_2"/>
    <property type="match status" value="1"/>
</dbReference>
<evidence type="ECO:0000256" key="5">
    <source>
        <dbReference type="SAM" id="Phobius"/>
    </source>
</evidence>
<feature type="transmembrane region" description="Helical" evidence="5">
    <location>
        <begin position="12"/>
        <end position="32"/>
    </location>
</feature>
<reference evidence="7" key="1">
    <citation type="journal article" date="2019" name="Int. J. Syst. Evol. Microbiol.">
        <title>The Global Catalogue of Microorganisms (GCM) 10K type strain sequencing project: providing services to taxonomists for standard genome sequencing and annotation.</title>
        <authorList>
            <consortium name="The Broad Institute Genomics Platform"/>
            <consortium name="The Broad Institute Genome Sequencing Center for Infectious Disease"/>
            <person name="Wu L."/>
            <person name="Ma J."/>
        </authorList>
    </citation>
    <scope>NUCLEOTIDE SEQUENCE [LARGE SCALE GENOMIC DNA]</scope>
    <source>
        <strain evidence="7">CGMCC 1.16305</strain>
    </source>
</reference>
<feature type="transmembrane region" description="Helical" evidence="5">
    <location>
        <begin position="44"/>
        <end position="64"/>
    </location>
</feature>
<feature type="transmembrane region" description="Helical" evidence="5">
    <location>
        <begin position="424"/>
        <end position="441"/>
    </location>
</feature>
<sequence length="526" mass="57193">MSQGKLKKKLNIWDLTFLGIGSIIGSGWLYAALNGATYAGPFAWISWILGAIAIILIGMVYAELGAALPRAGGFVRYPDYTHGSVVGYMIGFASVLAYSSVIGVEVEAVRGYAQTWWPALGHADGTPTGLGLLIQIVLIFVFFLLNYWSVNIFGKINTVVTIFKFVVPLLTVIALLFFIHPGNFTITKANPGGIHGVFKAVAGAGIVFSFLGFRQAIDFAAEAKNPRKDVPRAIIYAVITGLVLYVILQLVFIGAVPPEKLAHGWASLKFSSPFANLLGALGISWLVSLILFDAVISPAGTGNIFLAGTARVLFAWAKNGYFYSIFQKVDPRSGLPRAALWLTFILAALWTLPSQFQVWGGLINAVTSAFVLTYMTGPISAGSLRKTSPDLERPFKLKAMSVISPLAFIAAALIAFWSGFNVNLILISLIFASLILYFAFIDNNKRFKKNLKEDLLSSIWMFVYYIMIFVFSFLGTFGGKGIIPAPWDTIIVAACALGIYYWGVHSGLKKPRITSDKEDEEVKAVG</sequence>
<proteinExistence type="predicted"/>
<keyword evidence="2 5" id="KW-0812">Transmembrane</keyword>
<feature type="transmembrane region" description="Helical" evidence="5">
    <location>
        <begin position="85"/>
        <end position="106"/>
    </location>
</feature>
<feature type="transmembrane region" description="Helical" evidence="5">
    <location>
        <begin position="192"/>
        <end position="213"/>
    </location>
</feature>
<keyword evidence="3 5" id="KW-1133">Transmembrane helix</keyword>
<feature type="transmembrane region" description="Helical" evidence="5">
    <location>
        <begin position="397"/>
        <end position="418"/>
    </location>
</feature>
<dbReference type="Gene3D" id="1.20.1740.10">
    <property type="entry name" value="Amino acid/polyamine transporter I"/>
    <property type="match status" value="1"/>
</dbReference>
<dbReference type="InterPro" id="IPR002293">
    <property type="entry name" value="AA/rel_permease1"/>
</dbReference>
<keyword evidence="4 5" id="KW-0472">Membrane</keyword>
<dbReference type="InterPro" id="IPR052962">
    <property type="entry name" value="AA_Transporter_AGT"/>
</dbReference>
<feature type="transmembrane region" description="Helical" evidence="5">
    <location>
        <begin position="233"/>
        <end position="254"/>
    </location>
</feature>
<feature type="transmembrane region" description="Helical" evidence="5">
    <location>
        <begin position="489"/>
        <end position="508"/>
    </location>
</feature>
<gene>
    <name evidence="6" type="ORF">ACFQRG_18495</name>
</gene>
<protein>
    <submittedName>
        <fullName evidence="6">APC family permease</fullName>
    </submittedName>
</protein>
<feature type="transmembrane region" description="Helical" evidence="5">
    <location>
        <begin position="274"/>
        <end position="296"/>
    </location>
</feature>
<dbReference type="RefSeq" id="WP_380968861.1">
    <property type="nucleotide sequence ID" value="NZ_JBHTCO010000041.1"/>
</dbReference>
<dbReference type="PANTHER" id="PTHR47547:SF1">
    <property type="entry name" value="ASPARTATE-PROTON SYMPORTER"/>
    <property type="match status" value="1"/>
</dbReference>
<comment type="subcellular location">
    <subcellularLocation>
        <location evidence="1">Membrane</location>
        <topology evidence="1">Multi-pass membrane protein</topology>
    </subcellularLocation>
</comment>
<keyword evidence="7" id="KW-1185">Reference proteome</keyword>
<evidence type="ECO:0000256" key="3">
    <source>
        <dbReference type="ARBA" id="ARBA00022989"/>
    </source>
</evidence>
<feature type="transmembrane region" description="Helical" evidence="5">
    <location>
        <begin position="334"/>
        <end position="352"/>
    </location>
</feature>
<organism evidence="6 7">
    <name type="scientific">Scopulibacillus cellulosilyticus</name>
    <dbReference type="NCBI Taxonomy" id="2665665"/>
    <lineage>
        <taxon>Bacteria</taxon>
        <taxon>Bacillati</taxon>
        <taxon>Bacillota</taxon>
        <taxon>Bacilli</taxon>
        <taxon>Bacillales</taxon>
        <taxon>Sporolactobacillaceae</taxon>
        <taxon>Scopulibacillus</taxon>
    </lineage>
</organism>
<name>A0ABW2Q4D1_9BACL</name>
<dbReference type="PANTHER" id="PTHR47547">
    <property type="match status" value="1"/>
</dbReference>
<evidence type="ECO:0000256" key="1">
    <source>
        <dbReference type="ARBA" id="ARBA00004141"/>
    </source>
</evidence>
<evidence type="ECO:0000313" key="6">
    <source>
        <dbReference type="EMBL" id="MFC7394905.1"/>
    </source>
</evidence>
<evidence type="ECO:0000256" key="2">
    <source>
        <dbReference type="ARBA" id="ARBA00022692"/>
    </source>
</evidence>
<evidence type="ECO:0000313" key="7">
    <source>
        <dbReference type="Proteomes" id="UP001596505"/>
    </source>
</evidence>
<dbReference type="EMBL" id="JBHTCO010000041">
    <property type="protein sequence ID" value="MFC7394905.1"/>
    <property type="molecule type" value="Genomic_DNA"/>
</dbReference>
<comment type="caution">
    <text evidence="6">The sequence shown here is derived from an EMBL/GenBank/DDBJ whole genome shotgun (WGS) entry which is preliminary data.</text>
</comment>
<dbReference type="Proteomes" id="UP001596505">
    <property type="component" value="Unassembled WGS sequence"/>
</dbReference>
<evidence type="ECO:0000256" key="4">
    <source>
        <dbReference type="ARBA" id="ARBA00023136"/>
    </source>
</evidence>
<accession>A0ABW2Q4D1</accession>
<feature type="transmembrane region" description="Helical" evidence="5">
    <location>
        <begin position="126"/>
        <end position="147"/>
    </location>
</feature>
<dbReference type="PIRSF" id="PIRSF006060">
    <property type="entry name" value="AA_transporter"/>
    <property type="match status" value="1"/>
</dbReference>
<feature type="transmembrane region" description="Helical" evidence="5">
    <location>
        <begin position="159"/>
        <end position="180"/>
    </location>
</feature>
<feature type="transmembrane region" description="Helical" evidence="5">
    <location>
        <begin position="462"/>
        <end position="483"/>
    </location>
</feature>